<feature type="region of interest" description="Disordered" evidence="2">
    <location>
        <begin position="1"/>
        <end position="54"/>
    </location>
</feature>
<dbReference type="AlphaFoldDB" id="A0A8K0WQ29"/>
<gene>
    <name evidence="3" type="ORF">B0I35DRAFT_409988</name>
</gene>
<comment type="similarity">
    <text evidence="1">Belongs to the methyltransferase superfamily. LaeA methyltransferase family.</text>
</comment>
<dbReference type="OrthoDB" id="2013972at2759"/>
<evidence type="ECO:0000313" key="4">
    <source>
        <dbReference type="Proteomes" id="UP000813444"/>
    </source>
</evidence>
<protein>
    <submittedName>
        <fullName evidence="3">S-adenosyl-L-methionine-dependent methyltransferase</fullName>
    </submittedName>
</protein>
<dbReference type="PANTHER" id="PTHR43591:SF31">
    <property type="entry name" value="LAEA-LIKE, PUTATIVE (AFU_ORTHOLOGUE AFUA_8G01930)-RELATED"/>
    <property type="match status" value="1"/>
</dbReference>
<evidence type="ECO:0000256" key="1">
    <source>
        <dbReference type="ARBA" id="ARBA00038158"/>
    </source>
</evidence>
<accession>A0A8K0WQ29</accession>
<evidence type="ECO:0000256" key="2">
    <source>
        <dbReference type="SAM" id="MobiDB-lite"/>
    </source>
</evidence>
<dbReference type="CDD" id="cd02440">
    <property type="entry name" value="AdoMet_MTases"/>
    <property type="match status" value="1"/>
</dbReference>
<keyword evidence="4" id="KW-1185">Reference proteome</keyword>
<dbReference type="Proteomes" id="UP000813444">
    <property type="component" value="Unassembled WGS sequence"/>
</dbReference>
<dbReference type="Pfam" id="PF13489">
    <property type="entry name" value="Methyltransf_23"/>
    <property type="match status" value="1"/>
</dbReference>
<organism evidence="3 4">
    <name type="scientific">Stachybotrys elegans</name>
    <dbReference type="NCBI Taxonomy" id="80388"/>
    <lineage>
        <taxon>Eukaryota</taxon>
        <taxon>Fungi</taxon>
        <taxon>Dikarya</taxon>
        <taxon>Ascomycota</taxon>
        <taxon>Pezizomycotina</taxon>
        <taxon>Sordariomycetes</taxon>
        <taxon>Hypocreomycetidae</taxon>
        <taxon>Hypocreales</taxon>
        <taxon>Stachybotryaceae</taxon>
        <taxon>Stachybotrys</taxon>
    </lineage>
</organism>
<dbReference type="SUPFAM" id="SSF53335">
    <property type="entry name" value="S-adenosyl-L-methionine-dependent methyltransferases"/>
    <property type="match status" value="1"/>
</dbReference>
<evidence type="ECO:0000313" key="3">
    <source>
        <dbReference type="EMBL" id="KAH7316845.1"/>
    </source>
</evidence>
<comment type="caution">
    <text evidence="3">The sequence shown here is derived from an EMBL/GenBank/DDBJ whole genome shotgun (WGS) entry which is preliminary data.</text>
</comment>
<dbReference type="PANTHER" id="PTHR43591">
    <property type="entry name" value="METHYLTRANSFERASE"/>
    <property type="match status" value="1"/>
</dbReference>
<dbReference type="GO" id="GO:0032259">
    <property type="term" value="P:methylation"/>
    <property type="evidence" value="ECO:0007669"/>
    <property type="project" value="UniProtKB-KW"/>
</dbReference>
<keyword evidence="3" id="KW-0489">Methyltransferase</keyword>
<name>A0A8K0WQ29_9HYPO</name>
<dbReference type="InterPro" id="IPR029063">
    <property type="entry name" value="SAM-dependent_MTases_sf"/>
</dbReference>
<proteinExistence type="inferred from homology"/>
<feature type="compositionally biased region" description="Low complexity" evidence="2">
    <location>
        <begin position="36"/>
        <end position="53"/>
    </location>
</feature>
<dbReference type="EMBL" id="JAGPNK010000008">
    <property type="protein sequence ID" value="KAH7316845.1"/>
    <property type="molecule type" value="Genomic_DNA"/>
</dbReference>
<reference evidence="3" key="1">
    <citation type="journal article" date="2021" name="Nat. Commun.">
        <title>Genetic determinants of endophytism in the Arabidopsis root mycobiome.</title>
        <authorList>
            <person name="Mesny F."/>
            <person name="Miyauchi S."/>
            <person name="Thiergart T."/>
            <person name="Pickel B."/>
            <person name="Atanasova L."/>
            <person name="Karlsson M."/>
            <person name="Huettel B."/>
            <person name="Barry K.W."/>
            <person name="Haridas S."/>
            <person name="Chen C."/>
            <person name="Bauer D."/>
            <person name="Andreopoulos W."/>
            <person name="Pangilinan J."/>
            <person name="LaButti K."/>
            <person name="Riley R."/>
            <person name="Lipzen A."/>
            <person name="Clum A."/>
            <person name="Drula E."/>
            <person name="Henrissat B."/>
            <person name="Kohler A."/>
            <person name="Grigoriev I.V."/>
            <person name="Martin F.M."/>
            <person name="Hacquard S."/>
        </authorList>
    </citation>
    <scope>NUCLEOTIDE SEQUENCE</scope>
    <source>
        <strain evidence="3">MPI-CAGE-CH-0235</strain>
    </source>
</reference>
<dbReference type="Gene3D" id="3.40.50.150">
    <property type="entry name" value="Vaccinia Virus protein VP39"/>
    <property type="match status" value="1"/>
</dbReference>
<keyword evidence="3" id="KW-0808">Transferase</keyword>
<dbReference type="GO" id="GO:0008168">
    <property type="term" value="F:methyltransferase activity"/>
    <property type="evidence" value="ECO:0007669"/>
    <property type="project" value="UniProtKB-KW"/>
</dbReference>
<sequence length="374" mass="40858">MTAETTLGESVRPALASDGDDVRLFAQSDNDDSDSDAASAETSSHYSSVSEDSVPPIQAYGHTYYGDGRFFSPNDASEARRLRLQHELFKLCLEGQLAASRLPLAALSQADDDDGALPPFHVLDAGTGSGLWAREAAAAWPRADVLAVDVTSALLPSVETPVPRNLTFEVADLAGEWPPRLYDFVHMRNLVGGGVRDWRALLREAYAHLKPGGYLEFTEVRPRFFDGEGGEEEEKEKTGAVETGEIGAACREYEATFADMCARVGLDFDPLPRVPGWLTEVGAAGVRERVDWLPVSGSWGGDVVSRRKGELLGEMIDGCLENWTMMLFGVCGWAEEDTRALLERVKAEVRDPKLRAYAKVTFITARKPDVEDDA</sequence>